<reference evidence="7" key="1">
    <citation type="journal article" date="2021" name="Proc. Natl. Acad. Sci. U.S.A.">
        <title>Three genomes in the algal genus Volvox reveal the fate of a haploid sex-determining region after a transition to homothallism.</title>
        <authorList>
            <person name="Yamamoto K."/>
            <person name="Hamaji T."/>
            <person name="Kawai-Toyooka H."/>
            <person name="Matsuzaki R."/>
            <person name="Takahashi F."/>
            <person name="Nishimura Y."/>
            <person name="Kawachi M."/>
            <person name="Noguchi H."/>
            <person name="Minakuchi Y."/>
            <person name="Umen J.G."/>
            <person name="Toyoda A."/>
            <person name="Nozaki H."/>
        </authorList>
    </citation>
    <scope>NUCLEOTIDE SEQUENCE</scope>
    <source>
        <strain evidence="7">NIES-3786</strain>
    </source>
</reference>
<sequence>MQPPKLCIHFQRGFCSYGSNCRFIHQQFGSFSHGGGRFNGARWTQTGGRGGRSNAPYCYYQESYFQSSGSTRASVSQPAPTRDWSVSDPLQQGTSFTFRFMSWNILAAELAHTHAEELYPHAHHSCLDWPKRLAAVISHVAEQRPDVLCLQEVDDWPGLRKELAALGYDGVHVQRTGGRGDGCATLWLRDRLRLNRSPGPRSRSATDGFGFGSGSGSCGDGVHRIHMADYDLRDNVAILVHLMPRRCAGGSAPVSERAGAGVSEDNPSGGRSEGGSSSSNGSSVSIGDSSSGSDDSLEDVSEPPDLPTGRRPKRTRQNSDGGVAVVDTAADATEVAAAAVTEAIASLRPYPGGTSAADADAAAALTGLYPSAAAAGLLRTQGRQRQQQHGGGGDSGGGQDAAAGPMGRSTSGSTAQNLPRSIACRGFWIANTHVLFNTKRGDIKLGQLRVILNELARRALAGGEASAGGAGAGEGREGKAEAVPVIFAGDFNTSPGSGLYRFLRYGTLPLAGEDRRELSGQVEGYGYEQLQRDTKAGTAPRLVRWSPGPELRNPQAMWKLQQQQQQQLLTANGRSYRVRWEKEELVYAMGSVAVARAIASIREAAAGNGNGNGNDTVVNLRQASSTGAMSIGWQGRSGSGTNPGSMWRERDATAAAQWLAVTEAAVVRHPLHLRSAYAAVDEQEREPLFTTMHARYVGTVDFVWYTPGDELGGGDDGSSGSSRGADRGGMAGTGE</sequence>
<dbReference type="SUPFAM" id="SSF90229">
    <property type="entry name" value="CCCH zinc finger"/>
    <property type="match status" value="1"/>
</dbReference>
<dbReference type="SMART" id="SM00356">
    <property type="entry name" value="ZnF_C3H1"/>
    <property type="match status" value="1"/>
</dbReference>
<dbReference type="EMBL" id="BNCP01000029">
    <property type="protein sequence ID" value="GIL84432.1"/>
    <property type="molecule type" value="Genomic_DNA"/>
</dbReference>
<evidence type="ECO:0000256" key="5">
    <source>
        <dbReference type="SAM" id="MobiDB-lite"/>
    </source>
</evidence>
<keyword evidence="2 4" id="KW-0863">Zinc-finger</keyword>
<feature type="zinc finger region" description="C3H1-type" evidence="4">
    <location>
        <begin position="1"/>
        <end position="28"/>
    </location>
</feature>
<evidence type="ECO:0000259" key="6">
    <source>
        <dbReference type="PROSITE" id="PS50103"/>
    </source>
</evidence>
<feature type="domain" description="C3H1-type" evidence="6">
    <location>
        <begin position="1"/>
        <end position="28"/>
    </location>
</feature>
<dbReference type="SUPFAM" id="SSF56219">
    <property type="entry name" value="DNase I-like"/>
    <property type="match status" value="2"/>
</dbReference>
<dbReference type="Gene3D" id="3.60.10.10">
    <property type="entry name" value="Endonuclease/exonuclease/phosphatase"/>
    <property type="match status" value="2"/>
</dbReference>
<evidence type="ECO:0000256" key="2">
    <source>
        <dbReference type="ARBA" id="ARBA00022771"/>
    </source>
</evidence>
<accession>A0A8J4CKY3</accession>
<dbReference type="InterPro" id="IPR005135">
    <property type="entry name" value="Endo/exonuclease/phosphatase"/>
</dbReference>
<dbReference type="Pfam" id="PF00642">
    <property type="entry name" value="zf-CCCH"/>
    <property type="match status" value="1"/>
</dbReference>
<proteinExistence type="predicted"/>
<dbReference type="InterPro" id="IPR036691">
    <property type="entry name" value="Endo/exonu/phosph_ase_sf"/>
</dbReference>
<dbReference type="InterPro" id="IPR050410">
    <property type="entry name" value="CCR4/nocturin_mRNA_transcr"/>
</dbReference>
<dbReference type="Proteomes" id="UP000747110">
    <property type="component" value="Unassembled WGS sequence"/>
</dbReference>
<dbReference type="InterPro" id="IPR036855">
    <property type="entry name" value="Znf_CCCH_sf"/>
</dbReference>
<dbReference type="PANTHER" id="PTHR12121">
    <property type="entry name" value="CARBON CATABOLITE REPRESSOR PROTEIN 4"/>
    <property type="match status" value="1"/>
</dbReference>
<evidence type="ECO:0000313" key="8">
    <source>
        <dbReference type="Proteomes" id="UP000747110"/>
    </source>
</evidence>
<dbReference type="GO" id="GO:0008270">
    <property type="term" value="F:zinc ion binding"/>
    <property type="evidence" value="ECO:0007669"/>
    <property type="project" value="UniProtKB-KW"/>
</dbReference>
<dbReference type="PROSITE" id="PS50103">
    <property type="entry name" value="ZF_C3H1"/>
    <property type="match status" value="1"/>
</dbReference>
<feature type="region of interest" description="Disordered" evidence="5">
    <location>
        <begin position="249"/>
        <end position="324"/>
    </location>
</feature>
<organism evidence="7 8">
    <name type="scientific">Volvox reticuliferus</name>
    <dbReference type="NCBI Taxonomy" id="1737510"/>
    <lineage>
        <taxon>Eukaryota</taxon>
        <taxon>Viridiplantae</taxon>
        <taxon>Chlorophyta</taxon>
        <taxon>core chlorophytes</taxon>
        <taxon>Chlorophyceae</taxon>
        <taxon>CS clade</taxon>
        <taxon>Chlamydomonadales</taxon>
        <taxon>Volvocaceae</taxon>
        <taxon>Volvox</taxon>
    </lineage>
</organism>
<feature type="non-terminal residue" evidence="7">
    <location>
        <position position="1"/>
    </location>
</feature>
<dbReference type="PANTHER" id="PTHR12121:SF37">
    <property type="entry name" value="2',5'-PHOSPHODIESTERASE 12"/>
    <property type="match status" value="1"/>
</dbReference>
<feature type="compositionally biased region" description="Low complexity" evidence="5">
    <location>
        <begin position="268"/>
        <end position="294"/>
    </location>
</feature>
<evidence type="ECO:0000313" key="7">
    <source>
        <dbReference type="EMBL" id="GIL84432.1"/>
    </source>
</evidence>
<gene>
    <name evidence="7" type="ORF">Vretifemale_13054</name>
</gene>
<dbReference type="InterPro" id="IPR000571">
    <property type="entry name" value="Znf_CCCH"/>
</dbReference>
<protein>
    <recommendedName>
        <fullName evidence="6">C3H1-type domain-containing protein</fullName>
    </recommendedName>
</protein>
<feature type="compositionally biased region" description="Gly residues" evidence="5">
    <location>
        <begin position="389"/>
        <end position="399"/>
    </location>
</feature>
<keyword evidence="1 4" id="KW-0479">Metal-binding</keyword>
<dbReference type="Gene3D" id="4.10.1000.10">
    <property type="entry name" value="Zinc finger, CCCH-type"/>
    <property type="match status" value="1"/>
</dbReference>
<keyword evidence="3 4" id="KW-0862">Zinc</keyword>
<comment type="caution">
    <text evidence="7">The sequence shown here is derived from an EMBL/GenBank/DDBJ whole genome shotgun (WGS) entry which is preliminary data.</text>
</comment>
<dbReference type="Pfam" id="PF03372">
    <property type="entry name" value="Exo_endo_phos"/>
    <property type="match status" value="1"/>
</dbReference>
<feature type="region of interest" description="Disordered" evidence="5">
    <location>
        <begin position="711"/>
        <end position="735"/>
    </location>
</feature>
<evidence type="ECO:0000256" key="1">
    <source>
        <dbReference type="ARBA" id="ARBA00022723"/>
    </source>
</evidence>
<feature type="region of interest" description="Disordered" evidence="5">
    <location>
        <begin position="379"/>
        <end position="416"/>
    </location>
</feature>
<name>A0A8J4CKY3_9CHLO</name>
<evidence type="ECO:0000256" key="3">
    <source>
        <dbReference type="ARBA" id="ARBA00022833"/>
    </source>
</evidence>
<evidence type="ECO:0000256" key="4">
    <source>
        <dbReference type="PROSITE-ProRule" id="PRU00723"/>
    </source>
</evidence>
<dbReference type="AlphaFoldDB" id="A0A8J4CKY3"/>
<dbReference type="GO" id="GO:0000175">
    <property type="term" value="F:3'-5'-RNA exonuclease activity"/>
    <property type="evidence" value="ECO:0007669"/>
    <property type="project" value="TreeGrafter"/>
</dbReference>
<dbReference type="OrthoDB" id="428734at2759"/>
<keyword evidence="8" id="KW-1185">Reference proteome</keyword>